<gene>
    <name evidence="11" type="ORF">TSOC_004838</name>
</gene>
<dbReference type="Gene3D" id="3.40.50.2300">
    <property type="match status" value="1"/>
</dbReference>
<accession>A0A2J8A7S0</accession>
<dbReference type="SUPFAM" id="SSF52172">
    <property type="entry name" value="CheY-like"/>
    <property type="match status" value="1"/>
</dbReference>
<dbReference type="PROSITE" id="PS51294">
    <property type="entry name" value="HTH_MYB"/>
    <property type="match status" value="1"/>
</dbReference>
<feature type="modified residue" description="4-aspartylphosphate" evidence="7">
    <location>
        <position position="77"/>
    </location>
</feature>
<dbReference type="SMART" id="SM00448">
    <property type="entry name" value="REC"/>
    <property type="match status" value="1"/>
</dbReference>
<evidence type="ECO:0000259" key="10">
    <source>
        <dbReference type="PROSITE" id="PS51294"/>
    </source>
</evidence>
<dbReference type="InterPro" id="IPR001005">
    <property type="entry name" value="SANT/Myb"/>
</dbReference>
<evidence type="ECO:0000256" key="8">
    <source>
        <dbReference type="SAM" id="MobiDB-lite"/>
    </source>
</evidence>
<dbReference type="Pfam" id="PF00249">
    <property type="entry name" value="Myb_DNA-binding"/>
    <property type="match status" value="1"/>
</dbReference>
<dbReference type="PROSITE" id="PS50110">
    <property type="entry name" value="RESPONSE_REGULATORY"/>
    <property type="match status" value="1"/>
</dbReference>
<dbReference type="InterPro" id="IPR006447">
    <property type="entry name" value="Myb_dom_plants"/>
</dbReference>
<dbReference type="GO" id="GO:0003677">
    <property type="term" value="F:DNA binding"/>
    <property type="evidence" value="ECO:0007669"/>
    <property type="project" value="InterPro"/>
</dbReference>
<evidence type="ECO:0000313" key="11">
    <source>
        <dbReference type="EMBL" id="PNH08582.1"/>
    </source>
</evidence>
<feature type="region of interest" description="Disordered" evidence="8">
    <location>
        <begin position="429"/>
        <end position="458"/>
    </location>
</feature>
<dbReference type="GO" id="GO:0000160">
    <property type="term" value="P:phosphorelay signal transduction system"/>
    <property type="evidence" value="ECO:0007669"/>
    <property type="project" value="UniProtKB-KW"/>
</dbReference>
<dbReference type="SUPFAM" id="SSF46689">
    <property type="entry name" value="Homeodomain-like"/>
    <property type="match status" value="1"/>
</dbReference>
<evidence type="ECO:0000256" key="6">
    <source>
        <dbReference type="ARBA" id="ARBA00023242"/>
    </source>
</evidence>
<evidence type="ECO:0000256" key="5">
    <source>
        <dbReference type="ARBA" id="ARBA00023163"/>
    </source>
</evidence>
<name>A0A2J8A7S0_9CHLO</name>
<evidence type="ECO:0000256" key="1">
    <source>
        <dbReference type="ARBA" id="ARBA00022553"/>
    </source>
</evidence>
<evidence type="ECO:0000256" key="2">
    <source>
        <dbReference type="ARBA" id="ARBA00023012"/>
    </source>
</evidence>
<dbReference type="OrthoDB" id="60033at2759"/>
<comment type="caution">
    <text evidence="11">The sequence shown here is derived from an EMBL/GenBank/DDBJ whole genome shotgun (WGS) entry which is preliminary data.</text>
</comment>
<proteinExistence type="predicted"/>
<feature type="domain" description="Response regulatory" evidence="9">
    <location>
        <begin position="26"/>
        <end position="141"/>
    </location>
</feature>
<dbReference type="PANTHER" id="PTHR43874:SF7">
    <property type="entry name" value="TWO-COMPONENT RESPONSE REGULATOR ARR10"/>
    <property type="match status" value="1"/>
</dbReference>
<evidence type="ECO:0000256" key="7">
    <source>
        <dbReference type="PROSITE-ProRule" id="PRU00169"/>
    </source>
</evidence>
<keyword evidence="3" id="KW-0805">Transcription regulation</keyword>
<keyword evidence="5" id="KW-0804">Transcription</keyword>
<reference evidence="11 12" key="1">
    <citation type="journal article" date="2017" name="Mol. Biol. Evol.">
        <title>The 4-celled Tetrabaena socialis nuclear genome reveals the essential components for genetic control of cell number at the origin of multicellularity in the volvocine lineage.</title>
        <authorList>
            <person name="Featherston J."/>
            <person name="Arakaki Y."/>
            <person name="Hanschen E.R."/>
            <person name="Ferris P.J."/>
            <person name="Michod R.E."/>
            <person name="Olson B.J.S.C."/>
            <person name="Nozaki H."/>
            <person name="Durand P.M."/>
        </authorList>
    </citation>
    <scope>NUCLEOTIDE SEQUENCE [LARGE SCALE GENOMIC DNA]</scope>
    <source>
        <strain evidence="11 12">NIES-571</strain>
    </source>
</reference>
<evidence type="ECO:0000256" key="4">
    <source>
        <dbReference type="ARBA" id="ARBA00023159"/>
    </source>
</evidence>
<dbReference type="NCBIfam" id="TIGR01557">
    <property type="entry name" value="myb_SHAQKYF"/>
    <property type="match status" value="1"/>
</dbReference>
<organism evidence="11 12">
    <name type="scientific">Tetrabaena socialis</name>
    <dbReference type="NCBI Taxonomy" id="47790"/>
    <lineage>
        <taxon>Eukaryota</taxon>
        <taxon>Viridiplantae</taxon>
        <taxon>Chlorophyta</taxon>
        <taxon>core chlorophytes</taxon>
        <taxon>Chlorophyceae</taxon>
        <taxon>CS clade</taxon>
        <taxon>Chlamydomonadales</taxon>
        <taxon>Tetrabaenaceae</taxon>
        <taxon>Tetrabaena</taxon>
    </lineage>
</organism>
<keyword evidence="12" id="KW-1185">Reference proteome</keyword>
<feature type="compositionally biased region" description="Low complexity" evidence="8">
    <location>
        <begin position="317"/>
        <end position="384"/>
    </location>
</feature>
<keyword evidence="1 7" id="KW-0597">Phosphoprotein</keyword>
<feature type="region of interest" description="Disordered" evidence="8">
    <location>
        <begin position="147"/>
        <end position="171"/>
    </location>
</feature>
<dbReference type="EMBL" id="PGGS01000123">
    <property type="protein sequence ID" value="PNH08582.1"/>
    <property type="molecule type" value="Genomic_DNA"/>
</dbReference>
<feature type="compositionally biased region" description="Basic and acidic residues" evidence="8">
    <location>
        <begin position="157"/>
        <end position="171"/>
    </location>
</feature>
<keyword evidence="6" id="KW-0539">Nucleus</keyword>
<keyword evidence="4" id="KW-0010">Activator</keyword>
<dbReference type="InterPro" id="IPR001789">
    <property type="entry name" value="Sig_transdc_resp-reg_receiver"/>
</dbReference>
<dbReference type="InterPro" id="IPR011006">
    <property type="entry name" value="CheY-like_superfamily"/>
</dbReference>
<dbReference type="FunFam" id="1.10.10.60:FF:000007">
    <property type="entry name" value="Two-component response regulator"/>
    <property type="match status" value="1"/>
</dbReference>
<keyword evidence="2" id="KW-0902">Two-component regulatory system</keyword>
<dbReference type="InterPro" id="IPR017930">
    <property type="entry name" value="Myb_dom"/>
</dbReference>
<evidence type="ECO:0000256" key="3">
    <source>
        <dbReference type="ARBA" id="ARBA00023015"/>
    </source>
</evidence>
<feature type="region of interest" description="Disordered" evidence="8">
    <location>
        <begin position="284"/>
        <end position="384"/>
    </location>
</feature>
<dbReference type="InterPro" id="IPR045279">
    <property type="entry name" value="ARR-like"/>
</dbReference>
<dbReference type="GO" id="GO:0009736">
    <property type="term" value="P:cytokinin-activated signaling pathway"/>
    <property type="evidence" value="ECO:0007669"/>
    <property type="project" value="InterPro"/>
</dbReference>
<protein>
    <submittedName>
        <fullName evidence="11">Two-component response regulator ARR1</fullName>
    </submittedName>
</protein>
<dbReference type="Proteomes" id="UP000236333">
    <property type="component" value="Unassembled WGS sequence"/>
</dbReference>
<dbReference type="PANTHER" id="PTHR43874">
    <property type="entry name" value="TWO-COMPONENT RESPONSE REGULATOR"/>
    <property type="match status" value="1"/>
</dbReference>
<dbReference type="Pfam" id="PF00072">
    <property type="entry name" value="Response_reg"/>
    <property type="match status" value="1"/>
</dbReference>
<dbReference type="CDD" id="cd17584">
    <property type="entry name" value="REC_typeB_ARR-like"/>
    <property type="match status" value="1"/>
</dbReference>
<dbReference type="InterPro" id="IPR009057">
    <property type="entry name" value="Homeodomain-like_sf"/>
</dbReference>
<dbReference type="AlphaFoldDB" id="A0A2J8A7S0"/>
<dbReference type="Gene3D" id="1.10.10.60">
    <property type="entry name" value="Homeodomain-like"/>
    <property type="match status" value="1"/>
</dbReference>
<evidence type="ECO:0000313" key="12">
    <source>
        <dbReference type="Proteomes" id="UP000236333"/>
    </source>
</evidence>
<sequence length="559" mass="58182">MEGFVVKLEEQGTGALGQGRFPAGLRLLVVDDDPLCLKVTEQMLRKCSYEVTTCTNATSALALLREKNMDYDLVLSDVYMPDMDGFKLLEVVGLELDLPVIMMSSNGDTSNVLRGVTHGACDYLIKPVRLEELRNLWQHVIRRRRQHNMDVDSDEQSQERDDDMGRNKRKAEAAGCDQAQFNGAAAAAAGAAALGAAGMMASLGMGMGVADELGLDNGSNKKARVVWSVEMHQQFVNAVNLLGIDKAVPKKILEIMNVDGLTRENVASHLQKYRLYLKRVSSVQPSGHRAPKTSPPPPPLPQLGSFGGAPPSPPLVPALVSQQALPPVSLQPVPQPLGQAQTTASDSGAAQGPAGQSSAAQPGLLGDGAGALSSASQQQHSLQQLQPAHLGLAQPHLSQPITPEPAGQPMMQQPPIAAAIGCDLHAAQHIPHSSAPGMGSPQQHLHAPGGMGSGAVQHSAGDVAMGLSPDLLGGLMDEGGYGAGDGIVPHGALPGLDPAMLDDSDIAAVFNEMYGTVGSGPVDEVAVGGAGLGAGLDSSGVDPMGKVTDDDFFSFLLKN</sequence>
<evidence type="ECO:0000259" key="9">
    <source>
        <dbReference type="PROSITE" id="PS50110"/>
    </source>
</evidence>
<feature type="domain" description="HTH myb-type" evidence="10">
    <location>
        <begin position="219"/>
        <end position="278"/>
    </location>
</feature>